<evidence type="ECO:0000313" key="2">
    <source>
        <dbReference type="Proteomes" id="UP001183643"/>
    </source>
</evidence>
<sequence>MVTDPKDVPRSRVGLRLVAAAWSVRDGRAPVPGGLWRRASG</sequence>
<proteinExistence type="predicted"/>
<dbReference type="AlphaFoldDB" id="A0AAE3YPW7"/>
<name>A0AAE3YPW7_9ACTN</name>
<keyword evidence="2" id="KW-1185">Reference proteome</keyword>
<organism evidence="1 2">
    <name type="scientific">Catenuloplanes atrovinosus</name>
    <dbReference type="NCBI Taxonomy" id="137266"/>
    <lineage>
        <taxon>Bacteria</taxon>
        <taxon>Bacillati</taxon>
        <taxon>Actinomycetota</taxon>
        <taxon>Actinomycetes</taxon>
        <taxon>Micromonosporales</taxon>
        <taxon>Micromonosporaceae</taxon>
        <taxon>Catenuloplanes</taxon>
    </lineage>
</organism>
<dbReference type="Proteomes" id="UP001183643">
    <property type="component" value="Unassembled WGS sequence"/>
</dbReference>
<reference evidence="1" key="1">
    <citation type="submission" date="2023-07" db="EMBL/GenBank/DDBJ databases">
        <title>Sequencing the genomes of 1000 actinobacteria strains.</title>
        <authorList>
            <person name="Klenk H.-P."/>
        </authorList>
    </citation>
    <scope>NUCLEOTIDE SEQUENCE</scope>
    <source>
        <strain evidence="1">DSM 44707</strain>
    </source>
</reference>
<protein>
    <submittedName>
        <fullName evidence="1">Uncharacterized protein</fullName>
    </submittedName>
</protein>
<comment type="caution">
    <text evidence="1">The sequence shown here is derived from an EMBL/GenBank/DDBJ whole genome shotgun (WGS) entry which is preliminary data.</text>
</comment>
<dbReference type="EMBL" id="JAVDYB010000001">
    <property type="protein sequence ID" value="MDR7275631.1"/>
    <property type="molecule type" value="Genomic_DNA"/>
</dbReference>
<dbReference type="RefSeq" id="WP_310366833.1">
    <property type="nucleotide sequence ID" value="NZ_JAVDYB010000001.1"/>
</dbReference>
<accession>A0AAE3YPW7</accession>
<gene>
    <name evidence="1" type="ORF">J2S41_002409</name>
</gene>
<evidence type="ECO:0000313" key="1">
    <source>
        <dbReference type="EMBL" id="MDR7275631.1"/>
    </source>
</evidence>